<name>A0A7T8HLM1_CALRO</name>
<evidence type="ECO:0000256" key="1">
    <source>
        <dbReference type="SAM" id="Phobius"/>
    </source>
</evidence>
<sequence>MYLASTLAMDNMGRVVRTKDLPPMSLTMLAAVVLTYVALLGNCSDAQKRVSLDLDPDILLMAL</sequence>
<reference evidence="3" key="1">
    <citation type="submission" date="2021-01" db="EMBL/GenBank/DDBJ databases">
        <title>Caligus Genome Assembly.</title>
        <authorList>
            <person name="Gallardo-Escarate C."/>
        </authorList>
    </citation>
    <scope>NUCLEOTIDE SEQUENCE [LARGE SCALE GENOMIC DNA]</scope>
</reference>
<dbReference type="EMBL" id="CP045892">
    <property type="protein sequence ID" value="QQP52036.1"/>
    <property type="molecule type" value="Genomic_DNA"/>
</dbReference>
<accession>A0A7T8HLM1</accession>
<evidence type="ECO:0000313" key="2">
    <source>
        <dbReference type="EMBL" id="QQP52036.1"/>
    </source>
</evidence>
<dbReference type="AlphaFoldDB" id="A0A7T8HLM1"/>
<proteinExistence type="predicted"/>
<protein>
    <submittedName>
        <fullName evidence="2">Uncharacterized protein</fullName>
    </submittedName>
</protein>
<keyword evidence="1" id="KW-0472">Membrane</keyword>
<organism evidence="2 3">
    <name type="scientific">Caligus rogercresseyi</name>
    <name type="common">Sea louse</name>
    <dbReference type="NCBI Taxonomy" id="217165"/>
    <lineage>
        <taxon>Eukaryota</taxon>
        <taxon>Metazoa</taxon>
        <taxon>Ecdysozoa</taxon>
        <taxon>Arthropoda</taxon>
        <taxon>Crustacea</taxon>
        <taxon>Multicrustacea</taxon>
        <taxon>Hexanauplia</taxon>
        <taxon>Copepoda</taxon>
        <taxon>Siphonostomatoida</taxon>
        <taxon>Caligidae</taxon>
        <taxon>Caligus</taxon>
    </lineage>
</organism>
<evidence type="ECO:0000313" key="3">
    <source>
        <dbReference type="Proteomes" id="UP000595437"/>
    </source>
</evidence>
<dbReference type="Proteomes" id="UP000595437">
    <property type="component" value="Chromosome 3"/>
</dbReference>
<feature type="non-terminal residue" evidence="2">
    <location>
        <position position="63"/>
    </location>
</feature>
<keyword evidence="1" id="KW-0812">Transmembrane</keyword>
<gene>
    <name evidence="2" type="ORF">FKW44_004031</name>
</gene>
<feature type="transmembrane region" description="Helical" evidence="1">
    <location>
        <begin position="21"/>
        <end position="41"/>
    </location>
</feature>
<keyword evidence="3" id="KW-1185">Reference proteome</keyword>
<keyword evidence="1" id="KW-1133">Transmembrane helix</keyword>